<dbReference type="PRINTS" id="PR00326">
    <property type="entry name" value="GTP1OBG"/>
</dbReference>
<dbReference type="NCBIfam" id="TIGR00231">
    <property type="entry name" value="small_GTP"/>
    <property type="match status" value="2"/>
</dbReference>
<dbReference type="PANTHER" id="PTHR43834">
    <property type="entry name" value="GTPASE DER"/>
    <property type="match status" value="1"/>
</dbReference>
<evidence type="ECO:0000256" key="3">
    <source>
        <dbReference type="ARBA" id="ARBA00022517"/>
    </source>
</evidence>
<dbReference type="GO" id="GO:0043022">
    <property type="term" value="F:ribosome binding"/>
    <property type="evidence" value="ECO:0007669"/>
    <property type="project" value="TreeGrafter"/>
</dbReference>
<dbReference type="InterPro" id="IPR005225">
    <property type="entry name" value="Small_GTP-bd"/>
</dbReference>
<evidence type="ECO:0000256" key="10">
    <source>
        <dbReference type="RuleBase" id="RU004481"/>
    </source>
</evidence>
<dbReference type="FunFam" id="3.40.50.300:FF:000057">
    <property type="entry name" value="GTPase Der"/>
    <property type="match status" value="1"/>
</dbReference>
<feature type="domain" description="EngA-type G" evidence="11">
    <location>
        <begin position="176"/>
        <end position="351"/>
    </location>
</feature>
<dbReference type="NCBIfam" id="TIGR03594">
    <property type="entry name" value="GTPase_EngA"/>
    <property type="match status" value="1"/>
</dbReference>
<feature type="binding site" evidence="8">
    <location>
        <begin position="294"/>
        <end position="297"/>
    </location>
    <ligand>
        <name>GTP</name>
        <dbReference type="ChEBI" id="CHEBI:37565"/>
        <label>2</label>
    </ligand>
</feature>
<dbReference type="GO" id="GO:0042254">
    <property type="term" value="P:ribosome biogenesis"/>
    <property type="evidence" value="ECO:0007669"/>
    <property type="project" value="UniProtKB-KW"/>
</dbReference>
<feature type="domain" description="EngA-type G" evidence="11">
    <location>
        <begin position="3"/>
        <end position="167"/>
    </location>
</feature>
<comment type="similarity">
    <text evidence="1 8 9 10">Belongs to the TRAFAC class TrmE-Era-EngA-EngB-Septin-like GTPase superfamily. EngA (Der) GTPase family.</text>
</comment>
<feature type="binding site" evidence="8">
    <location>
        <begin position="182"/>
        <end position="189"/>
    </location>
    <ligand>
        <name>GTP</name>
        <dbReference type="ChEBI" id="CHEBI:37565"/>
        <label>2</label>
    </ligand>
</feature>
<dbReference type="InterPro" id="IPR016484">
    <property type="entry name" value="GTPase_Der"/>
</dbReference>
<feature type="binding site" evidence="8">
    <location>
        <begin position="229"/>
        <end position="233"/>
    </location>
    <ligand>
        <name>GTP</name>
        <dbReference type="ChEBI" id="CHEBI:37565"/>
        <label>2</label>
    </ligand>
</feature>
<dbReference type="Pfam" id="PF14714">
    <property type="entry name" value="KH_dom-like"/>
    <property type="match status" value="1"/>
</dbReference>
<organism evidence="12 13">
    <name type="scientific">Malonomonas rubra DSM 5091</name>
    <dbReference type="NCBI Taxonomy" id="1122189"/>
    <lineage>
        <taxon>Bacteria</taxon>
        <taxon>Pseudomonadati</taxon>
        <taxon>Thermodesulfobacteriota</taxon>
        <taxon>Desulfuromonadia</taxon>
        <taxon>Desulfuromonadales</taxon>
        <taxon>Geopsychrobacteraceae</taxon>
        <taxon>Malonomonas</taxon>
    </lineage>
</organism>
<dbReference type="InterPro" id="IPR032859">
    <property type="entry name" value="KH_dom-like"/>
</dbReference>
<evidence type="ECO:0000256" key="9">
    <source>
        <dbReference type="PROSITE-ProRule" id="PRU01049"/>
    </source>
</evidence>
<dbReference type="AlphaFoldDB" id="A0A1M6DGR0"/>
<evidence type="ECO:0000256" key="7">
    <source>
        <dbReference type="ARBA" id="ARBA00032345"/>
    </source>
</evidence>
<accession>A0A1M6DGR0</accession>
<name>A0A1M6DGR0_MALRU</name>
<keyword evidence="5 8" id="KW-0547">Nucleotide-binding</keyword>
<reference evidence="12 13" key="1">
    <citation type="submission" date="2016-11" db="EMBL/GenBank/DDBJ databases">
        <authorList>
            <person name="Jaros S."/>
            <person name="Januszkiewicz K."/>
            <person name="Wedrychowicz H."/>
        </authorList>
    </citation>
    <scope>NUCLEOTIDE SEQUENCE [LARGE SCALE GENOMIC DNA]</scope>
    <source>
        <strain evidence="12 13">DSM 5091</strain>
    </source>
</reference>
<comment type="subunit">
    <text evidence="8">Associates with the 50S ribosomal subunit.</text>
</comment>
<evidence type="ECO:0000256" key="1">
    <source>
        <dbReference type="ARBA" id="ARBA00008279"/>
    </source>
</evidence>
<dbReference type="InterPro" id="IPR031166">
    <property type="entry name" value="G_ENGA"/>
</dbReference>
<dbReference type="FunFam" id="3.30.300.20:FF:000004">
    <property type="entry name" value="GTPase Der"/>
    <property type="match status" value="1"/>
</dbReference>
<evidence type="ECO:0000256" key="5">
    <source>
        <dbReference type="ARBA" id="ARBA00022741"/>
    </source>
</evidence>
<dbReference type="STRING" id="1122189.SAMN02745165_00669"/>
<dbReference type="Pfam" id="PF01926">
    <property type="entry name" value="MMR_HSR1"/>
    <property type="match status" value="2"/>
</dbReference>
<feature type="binding site" evidence="8">
    <location>
        <begin position="119"/>
        <end position="122"/>
    </location>
    <ligand>
        <name>GTP</name>
        <dbReference type="ChEBI" id="CHEBI:37565"/>
        <label>1</label>
    </ligand>
</feature>
<keyword evidence="3 8" id="KW-0690">Ribosome biogenesis</keyword>
<dbReference type="Proteomes" id="UP000184171">
    <property type="component" value="Unassembled WGS sequence"/>
</dbReference>
<evidence type="ECO:0000313" key="13">
    <source>
        <dbReference type="Proteomes" id="UP000184171"/>
    </source>
</evidence>
<evidence type="ECO:0000256" key="4">
    <source>
        <dbReference type="ARBA" id="ARBA00022737"/>
    </source>
</evidence>
<keyword evidence="13" id="KW-1185">Reference proteome</keyword>
<dbReference type="PROSITE" id="PS51712">
    <property type="entry name" value="G_ENGA"/>
    <property type="match status" value="2"/>
</dbReference>
<protein>
    <recommendedName>
        <fullName evidence="2 8">GTPase Der</fullName>
    </recommendedName>
    <alternativeName>
        <fullName evidence="7 8">GTP-binding protein EngA</fullName>
    </alternativeName>
</protein>
<dbReference type="PIRSF" id="PIRSF006485">
    <property type="entry name" value="GTP-binding_EngA"/>
    <property type="match status" value="1"/>
</dbReference>
<dbReference type="OrthoDB" id="9805918at2"/>
<evidence type="ECO:0000256" key="6">
    <source>
        <dbReference type="ARBA" id="ARBA00023134"/>
    </source>
</evidence>
<keyword evidence="6 8" id="KW-0342">GTP-binding</keyword>
<evidence type="ECO:0000256" key="2">
    <source>
        <dbReference type="ARBA" id="ARBA00020953"/>
    </source>
</evidence>
<evidence type="ECO:0000313" key="12">
    <source>
        <dbReference type="EMBL" id="SHI72219.1"/>
    </source>
</evidence>
<dbReference type="Gene3D" id="3.30.300.20">
    <property type="match status" value="1"/>
</dbReference>
<dbReference type="CDD" id="cd01895">
    <property type="entry name" value="EngA2"/>
    <property type="match status" value="1"/>
</dbReference>
<dbReference type="CDD" id="cd01894">
    <property type="entry name" value="EngA1"/>
    <property type="match status" value="1"/>
</dbReference>
<keyword evidence="4 10" id="KW-0677">Repeat</keyword>
<dbReference type="FunFam" id="3.40.50.300:FF:000040">
    <property type="entry name" value="GTPase Der"/>
    <property type="match status" value="1"/>
</dbReference>
<gene>
    <name evidence="8" type="primary">der</name>
    <name evidence="12" type="ORF">SAMN02745165_00669</name>
</gene>
<dbReference type="SUPFAM" id="SSF52540">
    <property type="entry name" value="P-loop containing nucleoside triphosphate hydrolases"/>
    <property type="match status" value="2"/>
</dbReference>
<dbReference type="Gene3D" id="3.40.50.300">
    <property type="entry name" value="P-loop containing nucleotide triphosphate hydrolases"/>
    <property type="match status" value="2"/>
</dbReference>
<proteinExistence type="inferred from homology"/>
<dbReference type="InterPro" id="IPR006073">
    <property type="entry name" value="GTP-bd"/>
</dbReference>
<feature type="binding site" evidence="8">
    <location>
        <begin position="56"/>
        <end position="60"/>
    </location>
    <ligand>
        <name>GTP</name>
        <dbReference type="ChEBI" id="CHEBI:37565"/>
        <label>1</label>
    </ligand>
</feature>
<evidence type="ECO:0000259" key="11">
    <source>
        <dbReference type="PROSITE" id="PS51712"/>
    </source>
</evidence>
<dbReference type="InterPro" id="IPR027417">
    <property type="entry name" value="P-loop_NTPase"/>
</dbReference>
<dbReference type="HAMAP" id="MF_00195">
    <property type="entry name" value="GTPase_Der"/>
    <property type="match status" value="1"/>
</dbReference>
<dbReference type="GO" id="GO:0005525">
    <property type="term" value="F:GTP binding"/>
    <property type="evidence" value="ECO:0007669"/>
    <property type="project" value="UniProtKB-UniRule"/>
</dbReference>
<comment type="function">
    <text evidence="8 10">GTPase that plays an essential role in the late steps of ribosome biogenesis.</text>
</comment>
<evidence type="ECO:0000256" key="8">
    <source>
        <dbReference type="HAMAP-Rule" id="MF_00195"/>
    </source>
</evidence>
<feature type="binding site" evidence="8">
    <location>
        <begin position="9"/>
        <end position="16"/>
    </location>
    <ligand>
        <name>GTP</name>
        <dbReference type="ChEBI" id="CHEBI:37565"/>
        <label>1</label>
    </ligand>
</feature>
<dbReference type="PANTHER" id="PTHR43834:SF6">
    <property type="entry name" value="GTPASE DER"/>
    <property type="match status" value="1"/>
</dbReference>
<dbReference type="EMBL" id="FQZT01000002">
    <property type="protein sequence ID" value="SHI72219.1"/>
    <property type="molecule type" value="Genomic_DNA"/>
</dbReference>
<dbReference type="InterPro" id="IPR015946">
    <property type="entry name" value="KH_dom-like_a/b"/>
</dbReference>
<sequence>MLPVVALVGRPNVGKSTLFNRLLGQRKAIVEDFPGVTRDRHYAEVTRYGSPFLLIDTGGFEPASEDRLLTQMREQSQLALEEADIIFFLMDVRDGLTASDEEVAKMLRKIDKPVFFIVNKVDGDKQEMGASEFYALGIEKIYSVSAEHGRGVSELIEDLSELLPPAPEKAEQEDEVRMAVIGRPNVGKSSLVNKLLGFERVVANPTSGTTRDSIDTPFEHDGKRYVLIDTAGIRRKGKVSQTLEKYSAVNALKAMDRAHVVLMVIDAEEGVTDQDLAVAGYAYEKGRALILVVNKWDLPEKDEKTMGKYVEEVRRRFKYLPFAPLIFVSALTGQRVNKILPIVAEVFEEFNRRIPTAQLNKGLEEFLQKNPPSMVRGQRIKFYYAAQGAVRPPTFVLFTSRPKDVHFSYQRYLTNCFREKFGFDRVPVRIQFKGRGKQADK</sequence>
<dbReference type="RefSeq" id="WP_072905568.1">
    <property type="nucleotide sequence ID" value="NZ_FQZT01000002.1"/>
</dbReference>